<sequence>MAADPVVEEAETRAKQRRGVVAVVALAVTKYLLPVTYRPRDIMELLETPLLLLEAETCMLGYNFLNPAQRNHRSGVNENHAPKINLVIDPCEMKVYKVKATELTGNPDTDKLIRDYVASFNEIQQERCRYVELKYGNGAGRVNPCPPRHVCRVKIHARPRPCG</sequence>
<dbReference type="AlphaFoldDB" id="A0A5J9SK66"/>
<reference evidence="1 2" key="1">
    <citation type="journal article" date="2019" name="Sci. Rep.">
        <title>A high-quality genome of Eragrostis curvula grass provides insights into Poaceae evolution and supports new strategies to enhance forage quality.</title>
        <authorList>
            <person name="Carballo J."/>
            <person name="Santos B.A.C.M."/>
            <person name="Zappacosta D."/>
            <person name="Garbus I."/>
            <person name="Selva J.P."/>
            <person name="Gallo C.A."/>
            <person name="Diaz A."/>
            <person name="Albertini E."/>
            <person name="Caccamo M."/>
            <person name="Echenique V."/>
        </authorList>
    </citation>
    <scope>NUCLEOTIDE SEQUENCE [LARGE SCALE GENOMIC DNA]</scope>
    <source>
        <strain evidence="2">cv. Victoria</strain>
        <tissue evidence="1">Leaf</tissue>
    </source>
</reference>
<protein>
    <submittedName>
        <fullName evidence="1">Uncharacterized protein</fullName>
    </submittedName>
</protein>
<keyword evidence="2" id="KW-1185">Reference proteome</keyword>
<evidence type="ECO:0000313" key="1">
    <source>
        <dbReference type="EMBL" id="TVT99404.1"/>
    </source>
</evidence>
<evidence type="ECO:0000313" key="2">
    <source>
        <dbReference type="Proteomes" id="UP000324897"/>
    </source>
</evidence>
<name>A0A5J9SK66_9POAL</name>
<feature type="non-terminal residue" evidence="1">
    <location>
        <position position="1"/>
    </location>
</feature>
<accession>A0A5J9SK66</accession>
<organism evidence="1 2">
    <name type="scientific">Eragrostis curvula</name>
    <name type="common">weeping love grass</name>
    <dbReference type="NCBI Taxonomy" id="38414"/>
    <lineage>
        <taxon>Eukaryota</taxon>
        <taxon>Viridiplantae</taxon>
        <taxon>Streptophyta</taxon>
        <taxon>Embryophyta</taxon>
        <taxon>Tracheophyta</taxon>
        <taxon>Spermatophyta</taxon>
        <taxon>Magnoliopsida</taxon>
        <taxon>Liliopsida</taxon>
        <taxon>Poales</taxon>
        <taxon>Poaceae</taxon>
        <taxon>PACMAD clade</taxon>
        <taxon>Chloridoideae</taxon>
        <taxon>Eragrostideae</taxon>
        <taxon>Eragrostidinae</taxon>
        <taxon>Eragrostis</taxon>
    </lineage>
</organism>
<proteinExistence type="predicted"/>
<dbReference type="Gramene" id="TVT99404">
    <property type="protein sequence ID" value="TVT99404"/>
    <property type="gene ID" value="EJB05_55224"/>
</dbReference>
<dbReference type="EMBL" id="RWGY01000722">
    <property type="protein sequence ID" value="TVT99404.1"/>
    <property type="molecule type" value="Genomic_DNA"/>
</dbReference>
<comment type="caution">
    <text evidence="1">The sequence shown here is derived from an EMBL/GenBank/DDBJ whole genome shotgun (WGS) entry which is preliminary data.</text>
</comment>
<dbReference type="Proteomes" id="UP000324897">
    <property type="component" value="Unassembled WGS sequence"/>
</dbReference>
<gene>
    <name evidence="1" type="ORF">EJB05_55224</name>
</gene>